<proteinExistence type="predicted"/>
<organism evidence="2 3">
    <name type="scientific">Candidatus Pullichristensenella excrementigallinarum</name>
    <dbReference type="NCBI Taxonomy" id="2840907"/>
    <lineage>
        <taxon>Bacteria</taxon>
        <taxon>Bacillati</taxon>
        <taxon>Bacillota</taxon>
        <taxon>Clostridia</taxon>
        <taxon>Candidatus Pullichristensenella</taxon>
    </lineage>
</organism>
<dbReference type="Pfam" id="PF13354">
    <property type="entry name" value="Beta-lactamase2"/>
    <property type="match status" value="1"/>
</dbReference>
<reference evidence="2" key="1">
    <citation type="submission" date="2020-10" db="EMBL/GenBank/DDBJ databases">
        <authorList>
            <person name="Gilroy R."/>
        </authorList>
    </citation>
    <scope>NUCLEOTIDE SEQUENCE</scope>
    <source>
        <strain evidence="2">ChiHcec3-11533</strain>
    </source>
</reference>
<dbReference type="InterPro" id="IPR045155">
    <property type="entry name" value="Beta-lactam_cat"/>
</dbReference>
<dbReference type="Gene3D" id="3.40.710.10">
    <property type="entry name" value="DD-peptidase/beta-lactamase superfamily"/>
    <property type="match status" value="1"/>
</dbReference>
<dbReference type="Proteomes" id="UP000824072">
    <property type="component" value="Unassembled WGS sequence"/>
</dbReference>
<reference evidence="2" key="2">
    <citation type="journal article" date="2021" name="PeerJ">
        <title>Extensive microbial diversity within the chicken gut microbiome revealed by metagenomics and culture.</title>
        <authorList>
            <person name="Gilroy R."/>
            <person name="Ravi A."/>
            <person name="Getino M."/>
            <person name="Pursley I."/>
            <person name="Horton D.L."/>
            <person name="Alikhan N.F."/>
            <person name="Baker D."/>
            <person name="Gharbi K."/>
            <person name="Hall N."/>
            <person name="Watson M."/>
            <person name="Adriaenssens E.M."/>
            <person name="Foster-Nyarko E."/>
            <person name="Jarju S."/>
            <person name="Secka A."/>
            <person name="Antonio M."/>
            <person name="Oren A."/>
            <person name="Chaudhuri R.R."/>
            <person name="La Ragione R."/>
            <person name="Hildebrand F."/>
            <person name="Pallen M.J."/>
        </authorList>
    </citation>
    <scope>NUCLEOTIDE SEQUENCE</scope>
    <source>
        <strain evidence="2">ChiHcec3-11533</strain>
    </source>
</reference>
<gene>
    <name evidence="2" type="ORF">IAB02_07130</name>
</gene>
<dbReference type="GO" id="GO:0008800">
    <property type="term" value="F:beta-lactamase activity"/>
    <property type="evidence" value="ECO:0007669"/>
    <property type="project" value="InterPro"/>
</dbReference>
<sequence>MSDQTLEFRLRAVMEAFPAQSALYAVDLRSGRPLAAIRPEVRVVSASTIKVPILLCALTEVLEGRLALESPIKILEEDFREDTQVFEPENLRESYSLWELLYWMIVSSDNTATNAILSLLGYDRINRFCAHLGLKDTFAQRKMLDWTAVAEGRNNYTSPADQCTLYSLLYRGEILNEELRAVAVDFLLRNRSFDGLLRYIPDAVRVLHKPGGLDYLDHDAGIFLLEENPYFLGIFTWDGPARDGESQQKRLIGQLSRMVYTFVKEGICP</sequence>
<dbReference type="InterPro" id="IPR012338">
    <property type="entry name" value="Beta-lactam/transpept-like"/>
</dbReference>
<comment type="caution">
    <text evidence="2">The sequence shown here is derived from an EMBL/GenBank/DDBJ whole genome shotgun (WGS) entry which is preliminary data.</text>
</comment>
<feature type="domain" description="Beta-lactamase class A catalytic" evidence="1">
    <location>
        <begin position="23"/>
        <end position="236"/>
    </location>
</feature>
<dbReference type="EMBL" id="DVMU01000160">
    <property type="protein sequence ID" value="HIU34319.1"/>
    <property type="molecule type" value="Genomic_DNA"/>
</dbReference>
<dbReference type="GO" id="GO:0046677">
    <property type="term" value="P:response to antibiotic"/>
    <property type="evidence" value="ECO:0007669"/>
    <property type="project" value="InterPro"/>
</dbReference>
<accession>A0A9D1IEC3</accession>
<keyword evidence="2" id="KW-0378">Hydrolase</keyword>
<dbReference type="InterPro" id="IPR000871">
    <property type="entry name" value="Beta-lactam_class-A"/>
</dbReference>
<dbReference type="SUPFAM" id="SSF56601">
    <property type="entry name" value="beta-lactamase/transpeptidase-like"/>
    <property type="match status" value="1"/>
</dbReference>
<evidence type="ECO:0000259" key="1">
    <source>
        <dbReference type="Pfam" id="PF13354"/>
    </source>
</evidence>
<protein>
    <submittedName>
        <fullName evidence="2">Serine hydrolase</fullName>
    </submittedName>
</protein>
<name>A0A9D1IEC3_9FIRM</name>
<dbReference type="PANTHER" id="PTHR35333">
    <property type="entry name" value="BETA-LACTAMASE"/>
    <property type="match status" value="1"/>
</dbReference>
<dbReference type="PANTHER" id="PTHR35333:SF3">
    <property type="entry name" value="BETA-LACTAMASE-TYPE TRANSPEPTIDASE FOLD CONTAINING PROTEIN"/>
    <property type="match status" value="1"/>
</dbReference>
<evidence type="ECO:0000313" key="2">
    <source>
        <dbReference type="EMBL" id="HIU34319.1"/>
    </source>
</evidence>
<dbReference type="AlphaFoldDB" id="A0A9D1IEC3"/>
<evidence type="ECO:0000313" key="3">
    <source>
        <dbReference type="Proteomes" id="UP000824072"/>
    </source>
</evidence>
<dbReference type="GO" id="GO:0030655">
    <property type="term" value="P:beta-lactam antibiotic catabolic process"/>
    <property type="evidence" value="ECO:0007669"/>
    <property type="project" value="InterPro"/>
</dbReference>